<dbReference type="InterPro" id="IPR036938">
    <property type="entry name" value="PAP2/HPO_sf"/>
</dbReference>
<reference evidence="4" key="1">
    <citation type="submission" date="2023-05" db="EMBL/GenBank/DDBJ databases">
        <title>Nepenthes gracilis genome sequencing.</title>
        <authorList>
            <person name="Fukushima K."/>
        </authorList>
    </citation>
    <scope>NUCLEOTIDE SEQUENCE</scope>
    <source>
        <strain evidence="4">SING2019-196</strain>
    </source>
</reference>
<dbReference type="GO" id="GO:0008610">
    <property type="term" value="P:lipid biosynthetic process"/>
    <property type="evidence" value="ECO:0007669"/>
    <property type="project" value="TreeGrafter"/>
</dbReference>
<sequence>MSIAEAKLHQRPTSLPHRRIPTKFKSVPSSFPFHEFPSSQSSLLSCEFVSRKSVTKKFWARDHPGIRPFAWRGRRDGDERDGILDQEHLVDRFSQFPSNLILGGLEPTINRLSKWLVSGVLGVLIVWRHDAEAVWAVMGSAINVALSITLKRILNEERPVLNQKSDPGMPSSHAQSIFFGIVFVIISIVEGLGINGLTLILSGLTLAIGSYLTWLRVTQQFHTTSQVVVGAALGFGFALAWFWSWNTIVLEEFNSFLWVRVLILLGSAACGLVFLGYVIGNWITDEQ</sequence>
<feature type="transmembrane region" description="Helical" evidence="2">
    <location>
        <begin position="257"/>
        <end position="279"/>
    </location>
</feature>
<accession>A0AAD3T7J7</accession>
<dbReference type="AlphaFoldDB" id="A0AAD3T7J7"/>
<dbReference type="Gene3D" id="1.20.144.10">
    <property type="entry name" value="Phosphatidic acid phosphatase type 2/haloperoxidase"/>
    <property type="match status" value="1"/>
</dbReference>
<dbReference type="Proteomes" id="UP001279734">
    <property type="component" value="Unassembled WGS sequence"/>
</dbReference>
<keyword evidence="2" id="KW-1133">Transmembrane helix</keyword>
<dbReference type="PANTHER" id="PTHR11247:SF40">
    <property type="entry name" value="LIPID PHOSPHATE PHOSPHATASE EPSILON 1, CHLOROPLASTIC"/>
    <property type="match status" value="1"/>
</dbReference>
<name>A0AAD3T7J7_NEPGR</name>
<dbReference type="GO" id="GO:0006487">
    <property type="term" value="P:protein N-linked glycosylation"/>
    <property type="evidence" value="ECO:0007669"/>
    <property type="project" value="TreeGrafter"/>
</dbReference>
<dbReference type="PANTHER" id="PTHR11247">
    <property type="entry name" value="PALMITOYL-PROTEIN THIOESTERASE/DOLICHYLDIPHOSPHATASE 1"/>
    <property type="match status" value="1"/>
</dbReference>
<keyword evidence="2" id="KW-0472">Membrane</keyword>
<organism evidence="4 5">
    <name type="scientific">Nepenthes gracilis</name>
    <name type="common">Slender pitcher plant</name>
    <dbReference type="NCBI Taxonomy" id="150966"/>
    <lineage>
        <taxon>Eukaryota</taxon>
        <taxon>Viridiplantae</taxon>
        <taxon>Streptophyta</taxon>
        <taxon>Embryophyta</taxon>
        <taxon>Tracheophyta</taxon>
        <taxon>Spermatophyta</taxon>
        <taxon>Magnoliopsida</taxon>
        <taxon>eudicotyledons</taxon>
        <taxon>Gunneridae</taxon>
        <taxon>Pentapetalae</taxon>
        <taxon>Caryophyllales</taxon>
        <taxon>Nepenthaceae</taxon>
        <taxon>Nepenthes</taxon>
    </lineage>
</organism>
<proteinExistence type="predicted"/>
<feature type="domain" description="Phosphatidic acid phosphatase type 2/haloperoxidase" evidence="3">
    <location>
        <begin position="163"/>
        <end position="246"/>
    </location>
</feature>
<evidence type="ECO:0000313" key="4">
    <source>
        <dbReference type="EMBL" id="GMH24026.1"/>
    </source>
</evidence>
<gene>
    <name evidence="4" type="ORF">Nepgr_025869</name>
</gene>
<evidence type="ECO:0000256" key="1">
    <source>
        <dbReference type="ARBA" id="ARBA00022801"/>
    </source>
</evidence>
<dbReference type="SUPFAM" id="SSF48317">
    <property type="entry name" value="Acid phosphatase/Vanadium-dependent haloperoxidase"/>
    <property type="match status" value="1"/>
</dbReference>
<feature type="transmembrane region" description="Helical" evidence="2">
    <location>
        <begin position="227"/>
        <end position="245"/>
    </location>
</feature>
<evidence type="ECO:0000259" key="3">
    <source>
        <dbReference type="Pfam" id="PF01569"/>
    </source>
</evidence>
<keyword evidence="2" id="KW-0812">Transmembrane</keyword>
<keyword evidence="1" id="KW-0378">Hydrolase</keyword>
<evidence type="ECO:0000313" key="5">
    <source>
        <dbReference type="Proteomes" id="UP001279734"/>
    </source>
</evidence>
<dbReference type="GO" id="GO:0005789">
    <property type="term" value="C:endoplasmic reticulum membrane"/>
    <property type="evidence" value="ECO:0007669"/>
    <property type="project" value="TreeGrafter"/>
</dbReference>
<dbReference type="GO" id="GO:0047874">
    <property type="term" value="F:dolichyldiphosphatase activity"/>
    <property type="evidence" value="ECO:0007669"/>
    <property type="project" value="TreeGrafter"/>
</dbReference>
<feature type="transmembrane region" description="Helical" evidence="2">
    <location>
        <begin position="195"/>
        <end position="215"/>
    </location>
</feature>
<dbReference type="InterPro" id="IPR000326">
    <property type="entry name" value="PAP2/HPO"/>
</dbReference>
<dbReference type="EMBL" id="BSYO01000027">
    <property type="protein sequence ID" value="GMH24026.1"/>
    <property type="molecule type" value="Genomic_DNA"/>
</dbReference>
<keyword evidence="5" id="KW-1185">Reference proteome</keyword>
<evidence type="ECO:0000256" key="2">
    <source>
        <dbReference type="SAM" id="Phobius"/>
    </source>
</evidence>
<comment type="caution">
    <text evidence="4">The sequence shown here is derived from an EMBL/GenBank/DDBJ whole genome shotgun (WGS) entry which is preliminary data.</text>
</comment>
<protein>
    <recommendedName>
        <fullName evidence="3">Phosphatidic acid phosphatase type 2/haloperoxidase domain-containing protein</fullName>
    </recommendedName>
</protein>
<dbReference type="Pfam" id="PF01569">
    <property type="entry name" value="PAP2"/>
    <property type="match status" value="1"/>
</dbReference>